<dbReference type="OrthoDB" id="5472034at2"/>
<evidence type="ECO:0000313" key="1">
    <source>
        <dbReference type="EMBL" id="OGX90968.1"/>
    </source>
</evidence>
<gene>
    <name evidence="1" type="ORF">BEN49_05670</name>
</gene>
<keyword evidence="2" id="KW-1185">Reference proteome</keyword>
<protein>
    <recommendedName>
        <fullName evidence="3">DAC domain-containing protein</fullName>
    </recommendedName>
</protein>
<dbReference type="RefSeq" id="WP_070742393.1">
    <property type="nucleotide sequence ID" value="NZ_MDZA01000099.1"/>
</dbReference>
<dbReference type="AlphaFoldDB" id="A0A1G1TJC5"/>
<reference evidence="1 2" key="1">
    <citation type="submission" date="2016-08" db="EMBL/GenBank/DDBJ databases">
        <title>Hymenobacter coccineus sp. nov., Hymenobacter lapidarius sp. nov. and Hymenobacter glacialis sp. nov., isolated from Antarctic soil.</title>
        <authorList>
            <person name="Sedlacek I."/>
            <person name="Kralova S."/>
            <person name="Kyrova K."/>
            <person name="Maslanova I."/>
            <person name="Stankova E."/>
            <person name="Vrbovska V."/>
            <person name="Nemec M."/>
            <person name="Bartak M."/>
            <person name="Svec P."/>
            <person name="Busse H.-J."/>
            <person name="Pantucek R."/>
        </authorList>
    </citation>
    <scope>NUCLEOTIDE SEQUENCE [LARGE SCALE GENOMIC DNA]</scope>
    <source>
        <strain evidence="1 2">CCM 8649</strain>
    </source>
</reference>
<evidence type="ECO:0000313" key="2">
    <source>
        <dbReference type="Proteomes" id="UP000177506"/>
    </source>
</evidence>
<dbReference type="Proteomes" id="UP000177506">
    <property type="component" value="Unassembled WGS sequence"/>
</dbReference>
<proteinExistence type="predicted"/>
<organism evidence="1 2">
    <name type="scientific">Hymenobacter coccineus</name>
    <dbReference type="NCBI Taxonomy" id="1908235"/>
    <lineage>
        <taxon>Bacteria</taxon>
        <taxon>Pseudomonadati</taxon>
        <taxon>Bacteroidota</taxon>
        <taxon>Cytophagia</taxon>
        <taxon>Cytophagales</taxon>
        <taxon>Hymenobacteraceae</taxon>
        <taxon>Hymenobacter</taxon>
    </lineage>
</organism>
<evidence type="ECO:0008006" key="3">
    <source>
        <dbReference type="Google" id="ProtNLM"/>
    </source>
</evidence>
<name>A0A1G1TJC5_9BACT</name>
<accession>A0A1G1TJC5</accession>
<sequence>MNQKEFATVVEQYICPVLAGATVVKVVHEPAGAEQITLQGKGQTMRISPTETAAYQVEIKRSQVFNPDDARLAEAVITEIVANYNKTTLPYRTRVIKYAIEVGVCKFLAPASTAMLIDILDGFESWSMRTYEGRRPTFSIVVDFNNKQEVDATHPAIGQVLATDFSALLSNSVESGLVLSASGALVDYVNFSTDAVVDNNFAPWRFVSFSNYADNNRVCFTRTDNSQVLIFKHQKLFFSKMNNSWNYYNHGSTIAALAGGSLEVRKAVYETILDVSFSRTGGCIAVVRLADVARLVVEDGRGVQSVIKRDDLLASPTSLKSQTLSSLIRGRPFQDLDRIARKEMVGIDGATIITYEGEVLAVGAIIKIDGGSTGGGRRAATKTLAAFGTAIKVSADGMVQAFVRGDEEQPESVSEF</sequence>
<comment type="caution">
    <text evidence="1">The sequence shown here is derived from an EMBL/GenBank/DDBJ whole genome shotgun (WGS) entry which is preliminary data.</text>
</comment>
<dbReference type="EMBL" id="MDZA01000099">
    <property type="protein sequence ID" value="OGX90968.1"/>
    <property type="molecule type" value="Genomic_DNA"/>
</dbReference>